<dbReference type="SMART" id="SM00280">
    <property type="entry name" value="KAZAL"/>
    <property type="match status" value="1"/>
</dbReference>
<dbReference type="PANTHER" id="PTHR21131:SF0">
    <property type="entry name" value="GEO10195P1-RELATED"/>
    <property type="match status" value="1"/>
</dbReference>
<dbReference type="GeneID" id="120904871"/>
<dbReference type="AlphaFoldDB" id="A0A182HNH9"/>
<dbReference type="Gene3D" id="3.30.60.30">
    <property type="match status" value="1"/>
</dbReference>
<dbReference type="EnsemblMetazoa" id="AARA002817-RA">
    <property type="protein sequence ID" value="AARA002817-PA"/>
    <property type="gene ID" value="AARA002817"/>
</dbReference>
<evidence type="ECO:0000313" key="1">
    <source>
        <dbReference type="EnsemblMetazoa" id="AARA002817-PA"/>
    </source>
</evidence>
<dbReference type="PROSITE" id="PS00282">
    <property type="entry name" value="KAZAL_1"/>
    <property type="match status" value="1"/>
</dbReference>
<dbReference type="RefSeq" id="XP_040171243.1">
    <property type="nucleotide sequence ID" value="XM_040315309.1"/>
</dbReference>
<dbReference type="KEGG" id="aara:120904871"/>
<dbReference type="InterPro" id="IPR036058">
    <property type="entry name" value="Kazal_dom_sf"/>
</dbReference>
<dbReference type="InterPro" id="IPR053265">
    <property type="entry name" value="Serpin"/>
</dbReference>
<protein>
    <submittedName>
        <fullName evidence="1">Uncharacterized protein</fullName>
    </submittedName>
</protein>
<dbReference type="Proteomes" id="UP000075840">
    <property type="component" value="Unassembled WGS sequence"/>
</dbReference>
<organism evidence="1 2">
    <name type="scientific">Anopheles arabiensis</name>
    <name type="common">Mosquito</name>
    <dbReference type="NCBI Taxonomy" id="7173"/>
    <lineage>
        <taxon>Eukaryota</taxon>
        <taxon>Metazoa</taxon>
        <taxon>Ecdysozoa</taxon>
        <taxon>Arthropoda</taxon>
        <taxon>Hexapoda</taxon>
        <taxon>Insecta</taxon>
        <taxon>Pterygota</taxon>
        <taxon>Neoptera</taxon>
        <taxon>Endopterygota</taxon>
        <taxon>Diptera</taxon>
        <taxon>Nematocera</taxon>
        <taxon>Culicoidea</taxon>
        <taxon>Culicidae</taxon>
        <taxon>Anophelinae</taxon>
        <taxon>Anopheles</taxon>
    </lineage>
</organism>
<dbReference type="Pfam" id="PF00050">
    <property type="entry name" value="Kazal_1"/>
    <property type="match status" value="1"/>
</dbReference>
<dbReference type="VEuPathDB" id="VectorBase:AARA002817"/>
<dbReference type="SUPFAM" id="SSF100895">
    <property type="entry name" value="Kazal-type serine protease inhibitors"/>
    <property type="match status" value="1"/>
</dbReference>
<proteinExistence type="predicted"/>
<sequence>MRFLSYINLMVLGVLALVLSASAGPCGCPRSYRPVCGTDLKTYSNQCVLDCRINSNYGRKFGLKLLREGHCKQQQDDVDEQD</sequence>
<dbReference type="CDD" id="cd00104">
    <property type="entry name" value="KAZAL_FS"/>
    <property type="match status" value="1"/>
</dbReference>
<evidence type="ECO:0000313" key="2">
    <source>
        <dbReference type="Proteomes" id="UP000075840"/>
    </source>
</evidence>
<dbReference type="VEuPathDB" id="VectorBase:AARA21_008070"/>
<accession>A0A182HNH9</accession>
<name>A0A182HNH9_ANOAR</name>
<keyword evidence="2" id="KW-1185">Reference proteome</keyword>
<reference evidence="1" key="1">
    <citation type="submission" date="2022-08" db="UniProtKB">
        <authorList>
            <consortium name="EnsemblMetazoa"/>
        </authorList>
    </citation>
    <scope>IDENTIFICATION</scope>
    <source>
        <strain evidence="1">Dongola</strain>
    </source>
</reference>
<dbReference type="InterPro" id="IPR002350">
    <property type="entry name" value="Kazal_dom"/>
</dbReference>
<dbReference type="GO" id="GO:0005615">
    <property type="term" value="C:extracellular space"/>
    <property type="evidence" value="ECO:0007669"/>
    <property type="project" value="TreeGrafter"/>
</dbReference>
<dbReference type="EMBL" id="APCN01001932">
    <property type="status" value="NOT_ANNOTATED_CDS"/>
    <property type="molecule type" value="Genomic_DNA"/>
</dbReference>
<dbReference type="PROSITE" id="PS51465">
    <property type="entry name" value="KAZAL_2"/>
    <property type="match status" value="1"/>
</dbReference>
<dbReference type="PANTHER" id="PTHR21131">
    <property type="entry name" value="SERINE-TYPE ENDOPEPTIDASE INHIBITOR"/>
    <property type="match status" value="1"/>
</dbReference>